<dbReference type="SUPFAM" id="SSF56112">
    <property type="entry name" value="Protein kinase-like (PK-like)"/>
    <property type="match status" value="2"/>
</dbReference>
<organism evidence="2">
    <name type="scientific">viral metagenome</name>
    <dbReference type="NCBI Taxonomy" id="1070528"/>
    <lineage>
        <taxon>unclassified sequences</taxon>
        <taxon>metagenomes</taxon>
        <taxon>organismal metagenomes</taxon>
    </lineage>
</organism>
<dbReference type="InterPro" id="IPR000719">
    <property type="entry name" value="Prot_kinase_dom"/>
</dbReference>
<name>A0A6C0ESV8_9ZZZZ</name>
<accession>A0A6C0ESV8</accession>
<dbReference type="Gene3D" id="1.10.510.10">
    <property type="entry name" value="Transferase(Phosphotransferase) domain 1"/>
    <property type="match status" value="1"/>
</dbReference>
<dbReference type="PROSITE" id="PS50011">
    <property type="entry name" value="PROTEIN_KINASE_DOM"/>
    <property type="match status" value="1"/>
</dbReference>
<dbReference type="EMBL" id="MN738931">
    <property type="protein sequence ID" value="QHT32127.1"/>
    <property type="molecule type" value="Genomic_DNA"/>
</dbReference>
<evidence type="ECO:0000259" key="1">
    <source>
        <dbReference type="PROSITE" id="PS50011"/>
    </source>
</evidence>
<dbReference type="GO" id="GO:0005524">
    <property type="term" value="F:ATP binding"/>
    <property type="evidence" value="ECO:0007669"/>
    <property type="project" value="InterPro"/>
</dbReference>
<protein>
    <recommendedName>
        <fullName evidence="1">Protein kinase domain-containing protein</fullName>
    </recommendedName>
</protein>
<evidence type="ECO:0000313" key="2">
    <source>
        <dbReference type="EMBL" id="QHT32127.1"/>
    </source>
</evidence>
<dbReference type="AlphaFoldDB" id="A0A6C0ESV8"/>
<sequence length="350" mass="41451">MSRFIASGAYGCIYHPPYDCKGADLKEDVVSKLVKNDFTSETEYNVSQLLKNEKGFLLIKKKCNIASTAIKKMEKGCELIDKDPKLDKDYLLMYSTFINGIELVDYIKKDFTIDRLMKSFLFLCNQIEIMINHKIIHHDLHFGNIMYNYNKKNFVIIDFGLAINSSKFYLNNKLNYPYLKDAIFKYTPSWKYFSLEEHLLSYLIHEGPIDESIIKETLKIYLDKHTMCNVPNFCNKYIETSIHYFKKYVNKPKEYVIRKFLSYWNTWDYYKISLHILKIYYKLKIHYPELLLLLLLMIHPIPKYRPSVIDVNKNLQILLNSYSNKIGYEGKIDKHLTDDLSKTIKTLSSI</sequence>
<proteinExistence type="predicted"/>
<dbReference type="Pfam" id="PF00069">
    <property type="entry name" value="Pkinase"/>
    <property type="match status" value="1"/>
</dbReference>
<reference evidence="2" key="1">
    <citation type="journal article" date="2020" name="Nature">
        <title>Giant virus diversity and host interactions through global metagenomics.</title>
        <authorList>
            <person name="Schulz F."/>
            <person name="Roux S."/>
            <person name="Paez-Espino D."/>
            <person name="Jungbluth S."/>
            <person name="Walsh D.A."/>
            <person name="Denef V.J."/>
            <person name="McMahon K.D."/>
            <person name="Konstantinidis K.T."/>
            <person name="Eloe-Fadrosh E.A."/>
            <person name="Kyrpides N.C."/>
            <person name="Woyke T."/>
        </authorList>
    </citation>
    <scope>NUCLEOTIDE SEQUENCE</scope>
    <source>
        <strain evidence="2">GVMAG-M-3300009159-65</strain>
    </source>
</reference>
<dbReference type="GO" id="GO:0004672">
    <property type="term" value="F:protein kinase activity"/>
    <property type="evidence" value="ECO:0007669"/>
    <property type="project" value="InterPro"/>
</dbReference>
<dbReference type="InterPro" id="IPR011009">
    <property type="entry name" value="Kinase-like_dom_sf"/>
</dbReference>
<feature type="domain" description="Protein kinase" evidence="1">
    <location>
        <begin position="1"/>
        <end position="319"/>
    </location>
</feature>